<dbReference type="GO" id="GO:0005886">
    <property type="term" value="C:plasma membrane"/>
    <property type="evidence" value="ECO:0007669"/>
    <property type="project" value="UniProtKB-SubCell"/>
</dbReference>
<evidence type="ECO:0000256" key="1">
    <source>
        <dbReference type="ARBA" id="ARBA00004193"/>
    </source>
</evidence>
<dbReference type="Pfam" id="PF02608">
    <property type="entry name" value="Bmp"/>
    <property type="match status" value="1"/>
</dbReference>
<gene>
    <name evidence="8" type="ORF">JP09_010150</name>
</gene>
<proteinExistence type="inferred from homology"/>
<dbReference type="InterPro" id="IPR003760">
    <property type="entry name" value="PnrA-like"/>
</dbReference>
<protein>
    <submittedName>
        <fullName evidence="8">BMP family ABC transporter substrate-binding protein</fullName>
    </submittedName>
</protein>
<dbReference type="AlphaFoldDB" id="A0A2P5P514"/>
<evidence type="ECO:0000256" key="3">
    <source>
        <dbReference type="ARBA" id="ARBA00022475"/>
    </source>
</evidence>
<keyword evidence="6" id="KW-0449">Lipoprotein</keyword>
<dbReference type="InterPro" id="IPR050957">
    <property type="entry name" value="BMP_lipoprotein"/>
</dbReference>
<dbReference type="OrthoDB" id="9769871at2"/>
<dbReference type="PANTHER" id="PTHR34296">
    <property type="entry name" value="TRANSCRIPTIONAL ACTIVATOR PROTEIN MED"/>
    <property type="match status" value="1"/>
</dbReference>
<feature type="domain" description="ABC transporter substrate-binding protein PnrA-like" evidence="7">
    <location>
        <begin position="40"/>
        <end position="326"/>
    </location>
</feature>
<evidence type="ECO:0000313" key="8">
    <source>
        <dbReference type="EMBL" id="PPD57389.1"/>
    </source>
</evidence>
<evidence type="ECO:0000313" key="9">
    <source>
        <dbReference type="Proteomes" id="UP000235653"/>
    </source>
</evidence>
<dbReference type="SUPFAM" id="SSF53822">
    <property type="entry name" value="Periplasmic binding protein-like I"/>
    <property type="match status" value="1"/>
</dbReference>
<evidence type="ECO:0000256" key="4">
    <source>
        <dbReference type="ARBA" id="ARBA00022729"/>
    </source>
</evidence>
<keyword evidence="3" id="KW-1003">Cell membrane</keyword>
<name>A0A2P5P514_9CHLR</name>
<organism evidence="8 9">
    <name type="scientific">Dehalogenimonas etheniformans</name>
    <dbReference type="NCBI Taxonomy" id="1536648"/>
    <lineage>
        <taxon>Bacteria</taxon>
        <taxon>Bacillati</taxon>
        <taxon>Chloroflexota</taxon>
        <taxon>Dehalococcoidia</taxon>
        <taxon>Dehalococcoidales</taxon>
        <taxon>Dehalococcoidaceae</taxon>
        <taxon>Dehalogenimonas</taxon>
    </lineage>
</organism>
<dbReference type="Proteomes" id="UP000235653">
    <property type="component" value="Unassembled WGS sequence"/>
</dbReference>
<comment type="caution">
    <text evidence="8">The sequence shown here is derived from an EMBL/GenBank/DDBJ whole genome shotgun (WGS) entry which is preliminary data.</text>
</comment>
<dbReference type="InterPro" id="IPR028082">
    <property type="entry name" value="Peripla_BP_I"/>
</dbReference>
<keyword evidence="4" id="KW-0732">Signal</keyword>
<sequence>MFLARRRLVIILISISLIIPVFGCSQPSQPAKVLNIGLLLGSGGLGDRSFNDSAYAGLLEAQKKYNIRFETVDTGTLEANKDALSLFARNNYDLIIAVAFENMASLQAVAAEFPDTHFAGIDFELTADNVSSIVYREQEGDFLMGALAAMLTKTKKVDVIGGTDIPAIHRIMTGYVQGAAYQDPGVTVLTDFAGTFADPAVGLSLALKRFGEGVDVIHNAASKTGLGIIQAAAQVNKLVTGTSGDQRYLAPGNMVGNRPKRVDTAVMLLVDEVYNDSFKPGVRSLGLKENGLTLGPFDQNIVTPQITARLDELKQKIITGQIVVKAE</sequence>
<keyword evidence="5" id="KW-0472">Membrane</keyword>
<evidence type="ECO:0000256" key="5">
    <source>
        <dbReference type="ARBA" id="ARBA00023136"/>
    </source>
</evidence>
<comment type="subcellular location">
    <subcellularLocation>
        <location evidence="1">Cell membrane</location>
        <topology evidence="1">Lipid-anchor</topology>
    </subcellularLocation>
</comment>
<dbReference type="Gene3D" id="3.40.50.2300">
    <property type="match status" value="2"/>
</dbReference>
<evidence type="ECO:0000259" key="7">
    <source>
        <dbReference type="Pfam" id="PF02608"/>
    </source>
</evidence>
<keyword evidence="9" id="KW-1185">Reference proteome</keyword>
<reference evidence="8 9" key="1">
    <citation type="journal article" date="2017" name="ISME J.">
        <title>Grape pomace compost harbors organohalide-respiring Dehalogenimonas species with novel reductive dehalogenase genes.</title>
        <authorList>
            <person name="Yang Y."/>
            <person name="Higgins S.A."/>
            <person name="Yan J."/>
            <person name="Simsir B."/>
            <person name="Chourey K."/>
            <person name="Iyer R."/>
            <person name="Hettich R.L."/>
            <person name="Baldwin B."/>
            <person name="Ogles D.M."/>
            <person name="Loffler F.E."/>
        </authorList>
    </citation>
    <scope>NUCLEOTIDE SEQUENCE [LARGE SCALE GENOMIC DNA]</scope>
    <source>
        <strain evidence="8 9">GP</strain>
    </source>
</reference>
<comment type="similarity">
    <text evidence="2">Belongs to the BMP lipoprotein family.</text>
</comment>
<dbReference type="PANTHER" id="PTHR34296:SF2">
    <property type="entry name" value="ABC TRANSPORTER GUANOSINE-BINDING PROTEIN NUPN"/>
    <property type="match status" value="1"/>
</dbReference>
<dbReference type="EMBL" id="JQAN02000014">
    <property type="protein sequence ID" value="PPD57389.1"/>
    <property type="molecule type" value="Genomic_DNA"/>
</dbReference>
<evidence type="ECO:0000256" key="6">
    <source>
        <dbReference type="ARBA" id="ARBA00023288"/>
    </source>
</evidence>
<dbReference type="CDD" id="cd06354">
    <property type="entry name" value="PBP1_PrnA-like"/>
    <property type="match status" value="1"/>
</dbReference>
<evidence type="ECO:0000256" key="2">
    <source>
        <dbReference type="ARBA" id="ARBA00008610"/>
    </source>
</evidence>
<dbReference type="RefSeq" id="WP_102331585.1">
    <property type="nucleotide sequence ID" value="NZ_CP058566.2"/>
</dbReference>
<accession>A0A2P5P514</accession>